<reference evidence="1" key="1">
    <citation type="submission" date="2020-09" db="EMBL/GenBank/DDBJ databases">
        <authorList>
            <person name="Kim M.K."/>
        </authorList>
    </citation>
    <scope>NUCLEOTIDE SEQUENCE</scope>
    <source>
        <strain evidence="1">BT702</strain>
    </source>
</reference>
<dbReference type="Proteomes" id="UP000598820">
    <property type="component" value="Unassembled WGS sequence"/>
</dbReference>
<name>A0A926Y0G7_9BACT</name>
<dbReference type="EMBL" id="JACWZY010000009">
    <property type="protein sequence ID" value="MBD2701642.1"/>
    <property type="molecule type" value="Genomic_DNA"/>
</dbReference>
<accession>A0A926Y0G7</accession>
<gene>
    <name evidence="1" type="ORF">IC229_13405</name>
</gene>
<comment type="caution">
    <text evidence="1">The sequence shown here is derived from an EMBL/GenBank/DDBJ whole genome shotgun (WGS) entry which is preliminary data.</text>
</comment>
<dbReference type="AlphaFoldDB" id="A0A926Y0G7"/>
<keyword evidence="2" id="KW-1185">Reference proteome</keyword>
<evidence type="ECO:0000313" key="1">
    <source>
        <dbReference type="EMBL" id="MBD2701642.1"/>
    </source>
</evidence>
<sequence length="49" mass="5587">MIPKHQSDVANNANHTLLIYYMRVTDGTLSKQPLPFVKPVTYVLLLPTF</sequence>
<evidence type="ECO:0000313" key="2">
    <source>
        <dbReference type="Proteomes" id="UP000598820"/>
    </source>
</evidence>
<organism evidence="1 2">
    <name type="scientific">Spirosoma profusum</name>
    <dbReference type="NCBI Taxonomy" id="2771354"/>
    <lineage>
        <taxon>Bacteria</taxon>
        <taxon>Pseudomonadati</taxon>
        <taxon>Bacteroidota</taxon>
        <taxon>Cytophagia</taxon>
        <taxon>Cytophagales</taxon>
        <taxon>Cytophagaceae</taxon>
        <taxon>Spirosoma</taxon>
    </lineage>
</organism>
<protein>
    <submittedName>
        <fullName evidence="1">Uncharacterized protein</fullName>
    </submittedName>
</protein>
<proteinExistence type="predicted"/>